<protein>
    <submittedName>
        <fullName evidence="1">Uncharacterized protein</fullName>
    </submittedName>
</protein>
<gene>
    <name evidence="1" type="ORF">L3Q82_011784</name>
</gene>
<comment type="caution">
    <text evidence="1">The sequence shown here is derived from an EMBL/GenBank/DDBJ whole genome shotgun (WGS) entry which is preliminary data.</text>
</comment>
<name>A0ACB8W5H4_9TELE</name>
<keyword evidence="2" id="KW-1185">Reference proteome</keyword>
<proteinExistence type="predicted"/>
<dbReference type="EMBL" id="CM041544">
    <property type="protein sequence ID" value="KAI3363131.1"/>
    <property type="molecule type" value="Genomic_DNA"/>
</dbReference>
<evidence type="ECO:0000313" key="1">
    <source>
        <dbReference type="EMBL" id="KAI3363131.1"/>
    </source>
</evidence>
<accession>A0ACB8W5H4</accession>
<evidence type="ECO:0000313" key="2">
    <source>
        <dbReference type="Proteomes" id="UP000831701"/>
    </source>
</evidence>
<organism evidence="1 2">
    <name type="scientific">Scortum barcoo</name>
    <name type="common">barcoo grunter</name>
    <dbReference type="NCBI Taxonomy" id="214431"/>
    <lineage>
        <taxon>Eukaryota</taxon>
        <taxon>Metazoa</taxon>
        <taxon>Chordata</taxon>
        <taxon>Craniata</taxon>
        <taxon>Vertebrata</taxon>
        <taxon>Euteleostomi</taxon>
        <taxon>Actinopterygii</taxon>
        <taxon>Neopterygii</taxon>
        <taxon>Teleostei</taxon>
        <taxon>Neoteleostei</taxon>
        <taxon>Acanthomorphata</taxon>
        <taxon>Eupercaria</taxon>
        <taxon>Centrarchiformes</taxon>
        <taxon>Terapontoidei</taxon>
        <taxon>Terapontidae</taxon>
        <taxon>Scortum</taxon>
    </lineage>
</organism>
<reference evidence="1" key="1">
    <citation type="submission" date="2022-04" db="EMBL/GenBank/DDBJ databases">
        <title>Jade perch genome.</title>
        <authorList>
            <person name="Chao B."/>
        </authorList>
    </citation>
    <scope>NUCLEOTIDE SEQUENCE</scope>
    <source>
        <strain evidence="1">CB-2022</strain>
    </source>
</reference>
<dbReference type="Proteomes" id="UP000831701">
    <property type="component" value="Chromosome 14"/>
</dbReference>
<sequence>MLQRLEELDLGNNELYSLEMGSMKNLLCLDVSENKIERLPEELGGLVSLTDLLVSQNLIDTLPESIGKLQKLSILKADQNRLIYIPESIGNCESLTELVLTENQLQSLPRSVGKLKRLSNFNCDRNQLKLLPKEIGGCSGLNVFCVRENRLTRIPSELSQATELHVLDVSGNRLTHLPLSLTTLRLKALWLSENQSQPLLTFQTDQDPDSGEKVLTCVLLPQQPYESDNKAPGSDNLARCGALESLVNDMADDTWDNKAVNRISAIHFLDDDDEEEDDDKGTLLRRATPHPGELKTMKKAAENLRNDLNAAKGLDSNKNEECRNPHTNPSLSTSSQNWAAPGFRWVADKECQRADPQLFPASDGVCVHCSSAEKDAEETGQPVEDGVGQLSENDISPRRFRHPRGETRDGRKFQRHRALNVGSGLHRDPVHDIKISSITGHPKPSLVKEKTQESFISQVPLRLQIKVSGQRGSLGISIAGGKGSLPYKDHDEVNGLNMQGATHHEAVSALRNAGNCIKMKVLRERLLPREACDLDEPQEPPDVTERQLCGPDGGGQRGRQAKLDSADDCLTTRIEAVVCNGNSTSDSESDPKRTLSKLEVEALTKNDSLQGGKHTMTDQSKSIFCHFPPILETNLITGLYKNHSKVSIGVPSKPFIFTFVPVVQTLPAENVITEEERSGALTGKPNKNSTVSHEETSRDAMSDGEVFKAEKVFIKESVEGGAGNIIQTEHQLKPSLDHVSPSKTKAYPSASTQAENMPDHVAARTASMETGVGKHRGISQRQCHDTPGLAEVSSGFLVNRASVSEDRTSPMSSTDLFPTPASSRESILSEGSDKDKSWSAALLSSVTSPASFSHTVSPCSSVLSGIFSPAVVQIKRHFLAPGSSLVHTPQTCLSSCESLYSSACPLSPTPRHRPPLTRLSLLTAILRKGRLPVLSPALQRPYTPCWPMSPVTLSFCNACSAASSVASIPLEFSSQFSSTASIDGQSRVHREPSRCVTAPPPVQSNELSGTCPQTQVKGCWEQIRSSSTPRGEQVISPPPGKSRAVPPRAPLPLFCSNFKSVSSPKHEEMPCATTNKLQHKHVSVSSPPELKPSVAHTYLKCHADNNLKKLISPSPKPINEQETSAPQEPSRPANSSLTRLHLLSQKLRSQPALCPPQLQPSQSRSPSITRTGAASPLLPSQNTTGKCESGSGCPDSKNAATSGGFHKAHCLSPSRYTPIVFPGWPSPTGSPTPTPSPAPPIRDLSPSPSLSLRSTPSPRPGSGISDCSDREGKKRKTHKIKLSYKSLAAIPTNTLLLDQQAIDEQVEREESPLDGGVTSDRGAADTHAEMCSPAQLRQQSEELYAVIDEILANSIPAVGLVNCSTYDYSVNQNSSSIPKSLGRETKYASLCNLHPSTGVERHLMDPKKTKPGVIRPMTAIPRLRVEDEEEFHPNPFRRFDVRQTNKKSGVMESPEFSLLSSLRGEKSEDYIQPHYKETYRLAIEQLMSGGRDSYQEFLKGERVGSFLSEQELLFITESAEQPPPQNNTEEINDAWDSQSSSGTYWPLHSDVETPDLDLGWPEVLHERLQTNIDLLFHPPRQNNPTIKEVIRKNIQEARQVIAIVMDMFTDVDIFKEVVDASIRGVPVYVLLDDSHLKSFLTMAENQDVKVQQLRNMRVRTVKGQGYLCRSGAKFHGTMEQRFLLVDCHTAIYGSYSLTWSFEKINLSMVQVITGHLVRSYDEEFRTLYARSTVPAELCPPEGLFQRNGPNGRQILSKPHCAPNIERRDQLRHTLDTVYRKTCERKLGVRDLDERLFEEEHNELRPLVENGIGVPNQMFQSAEAMNFLKRHSYAGERQDGYMPQNMRPRASNWNISRETGNSTSNYPMDNYLQVPQIHRGQNMHQSYNGNDRQILSMQQNMPTLEKTSKSFMRTMRIESYLKNPDVPFGDSCDYLDQFEPSLDKASSFMPGRMRSSLVFRSTIPEQIEPHRHINSSSTGISSLAAPNTSLHYSSMQWNPTPDNRINNEEFMLKRQSLQILDDNWNNTSYGPGRNSYQSTYTSLGRDKGGHMVTNPDIMTDSWNKRHSVADPRSNREYAHESSGHMYGAFARMQVNRSMAGINAQNGGYGLNLNDDQRSVSHYDVKSITKSPGTPVWREPPSRTVSAAALDVNSKDVQGKSKHGSQHFLKDSSMKIKSLLNIPEKREDSSGTMETSSMKSSTSTNTLTAEDEEEISEERGKPKSTSNSIRSSSDHQRNQTEDDHLKSSKPRFITEEHRQPPRVSLLKTTSLKKPTIFDKSSRPSLDAGSWSKDRGADTRLYSRFEPFCSFEKKQSTRSTRSSGATHTQEKPKSLSKGVRPITFLLHLLWEKRWESNDSM</sequence>